<reference evidence="5" key="2">
    <citation type="submission" date="2022-01" db="EMBL/GenBank/DDBJ databases">
        <authorList>
            <person name="Yamashiro T."/>
            <person name="Shiraishi A."/>
            <person name="Satake H."/>
            <person name="Nakayama K."/>
        </authorList>
    </citation>
    <scope>NUCLEOTIDE SEQUENCE</scope>
</reference>
<feature type="domain" description="Retrovirus-related Pol polyprotein from transposon TNT 1-94-like beta-barrel" evidence="4">
    <location>
        <begin position="1"/>
        <end position="64"/>
    </location>
</feature>
<feature type="domain" description="Reverse transcriptase Ty1/copia-type" evidence="3">
    <location>
        <begin position="265"/>
        <end position="402"/>
    </location>
</feature>
<protein>
    <submittedName>
        <fullName evidence="5">Retrovirus-related pol polyprotein from transposon TNT 1-94</fullName>
    </submittedName>
</protein>
<dbReference type="SUPFAM" id="SSF56672">
    <property type="entry name" value="DNA/RNA polymerases"/>
    <property type="match status" value="1"/>
</dbReference>
<dbReference type="EMBL" id="BQNB010008750">
    <property type="protein sequence ID" value="GJS53787.1"/>
    <property type="molecule type" value="Genomic_DNA"/>
</dbReference>
<organism evidence="5 6">
    <name type="scientific">Tanacetum coccineum</name>
    <dbReference type="NCBI Taxonomy" id="301880"/>
    <lineage>
        <taxon>Eukaryota</taxon>
        <taxon>Viridiplantae</taxon>
        <taxon>Streptophyta</taxon>
        <taxon>Embryophyta</taxon>
        <taxon>Tracheophyta</taxon>
        <taxon>Spermatophyta</taxon>
        <taxon>Magnoliopsida</taxon>
        <taxon>eudicotyledons</taxon>
        <taxon>Gunneridae</taxon>
        <taxon>Pentapetalae</taxon>
        <taxon>asterids</taxon>
        <taxon>campanulids</taxon>
        <taxon>Asterales</taxon>
        <taxon>Asteraceae</taxon>
        <taxon>Asteroideae</taxon>
        <taxon>Anthemideae</taxon>
        <taxon>Anthemidinae</taxon>
        <taxon>Tanacetum</taxon>
    </lineage>
</organism>
<name>A0ABQ4WLP0_9ASTR</name>
<dbReference type="InterPro" id="IPR054722">
    <property type="entry name" value="PolX-like_BBD"/>
</dbReference>
<evidence type="ECO:0000259" key="3">
    <source>
        <dbReference type="Pfam" id="PF07727"/>
    </source>
</evidence>
<reference evidence="5" key="1">
    <citation type="journal article" date="2022" name="Int. J. Mol. Sci.">
        <title>Draft Genome of Tanacetum Coccineum: Genomic Comparison of Closely Related Tanacetum-Family Plants.</title>
        <authorList>
            <person name="Yamashiro T."/>
            <person name="Shiraishi A."/>
            <person name="Nakayama K."/>
            <person name="Satake H."/>
        </authorList>
    </citation>
    <scope>NUCLEOTIDE SEQUENCE</scope>
</reference>
<evidence type="ECO:0000256" key="2">
    <source>
        <dbReference type="SAM" id="MobiDB-lite"/>
    </source>
</evidence>
<evidence type="ECO:0000313" key="5">
    <source>
        <dbReference type="EMBL" id="GJS53787.1"/>
    </source>
</evidence>
<proteinExistence type="predicted"/>
<evidence type="ECO:0000313" key="6">
    <source>
        <dbReference type="Proteomes" id="UP001151760"/>
    </source>
</evidence>
<keyword evidence="6" id="KW-1185">Reference proteome</keyword>
<evidence type="ECO:0000259" key="4">
    <source>
        <dbReference type="Pfam" id="PF22936"/>
    </source>
</evidence>
<keyword evidence="1" id="KW-0378">Hydrolase</keyword>
<dbReference type="Proteomes" id="UP001151760">
    <property type="component" value="Unassembled WGS sequence"/>
</dbReference>
<evidence type="ECO:0000256" key="1">
    <source>
        <dbReference type="ARBA" id="ARBA00022750"/>
    </source>
</evidence>
<gene>
    <name evidence="5" type="ORF">Tco_0627149</name>
</gene>
<accession>A0ABQ4WLP0</accession>
<dbReference type="Pfam" id="PF07727">
    <property type="entry name" value="RVT_2"/>
    <property type="match status" value="1"/>
</dbReference>
<feature type="region of interest" description="Disordered" evidence="2">
    <location>
        <begin position="174"/>
        <end position="209"/>
    </location>
</feature>
<feature type="compositionally biased region" description="Low complexity" evidence="2">
    <location>
        <begin position="174"/>
        <end position="190"/>
    </location>
</feature>
<keyword evidence="1" id="KW-0645">Protease</keyword>
<dbReference type="Pfam" id="PF22936">
    <property type="entry name" value="Pol_BBD"/>
    <property type="match status" value="1"/>
</dbReference>
<comment type="caution">
    <text evidence="5">The sequence shown here is derived from an EMBL/GenBank/DDBJ whole genome shotgun (WGS) entry which is preliminary data.</text>
</comment>
<keyword evidence="1" id="KW-0064">Aspartyl protease</keyword>
<sequence length="404" mass="45106">MIEDRSQLTNFLHKFPGTIKFGNDQDAKIMGYGDYQIGNVTISRVCYVEGLGRNLFLVGQFCDSNLKVAFQKHTCFVCNLEGVDLHSGSQGTNLYSMSIGDMMASSPICLLSKATKTKSCEFRNQLLHEMTHATPSSGLIPNPPPSAPFVPSLRHEWDLVFQPGFDEFFSPPASVASPVPAEEASAPVESTGLPSSTTVDQDAPSPKESHDLEVAHMSNDPYILIPIPKTIFEESSSSDVITTTVHSDAPVSEHLEELNEFESLEVWELVPRLEKVMVITLKWIYKVKLDELGRILKNKARLAPCGYRQEEGIDFEESFAPVARLEVVRIFLAFAAHMNMIVYQMDVKTAFLNGILREEVYVRQPDGFVDPDNPNHVYRLKKAPYGLKQAPPAWYDLLSSFLLS</sequence>
<dbReference type="InterPro" id="IPR013103">
    <property type="entry name" value="RVT_2"/>
</dbReference>
<dbReference type="InterPro" id="IPR043502">
    <property type="entry name" value="DNA/RNA_pol_sf"/>
</dbReference>